<reference evidence="1 2" key="1">
    <citation type="submission" date="2009-11" db="EMBL/GenBank/DDBJ databases">
        <title>Annotation of Allomyces macrogynus ATCC 38327.</title>
        <authorList>
            <consortium name="The Broad Institute Genome Sequencing Platform"/>
            <person name="Russ C."/>
            <person name="Cuomo C."/>
            <person name="Burger G."/>
            <person name="Gray M.W."/>
            <person name="Holland P.W.H."/>
            <person name="King N."/>
            <person name="Lang F.B.F."/>
            <person name="Roger A.J."/>
            <person name="Ruiz-Trillo I."/>
            <person name="Young S.K."/>
            <person name="Zeng Q."/>
            <person name="Gargeya S."/>
            <person name="Fitzgerald M."/>
            <person name="Haas B."/>
            <person name="Abouelleil A."/>
            <person name="Alvarado L."/>
            <person name="Arachchi H.M."/>
            <person name="Berlin A."/>
            <person name="Chapman S.B."/>
            <person name="Gearin G."/>
            <person name="Goldberg J."/>
            <person name="Griggs A."/>
            <person name="Gujja S."/>
            <person name="Hansen M."/>
            <person name="Heiman D."/>
            <person name="Howarth C."/>
            <person name="Larimer J."/>
            <person name="Lui A."/>
            <person name="MacDonald P.J.P."/>
            <person name="McCowen C."/>
            <person name="Montmayeur A."/>
            <person name="Murphy C."/>
            <person name="Neiman D."/>
            <person name="Pearson M."/>
            <person name="Priest M."/>
            <person name="Roberts A."/>
            <person name="Saif S."/>
            <person name="Shea T."/>
            <person name="Sisk P."/>
            <person name="Stolte C."/>
            <person name="Sykes S."/>
            <person name="Wortman J."/>
            <person name="Nusbaum C."/>
            <person name="Birren B."/>
        </authorList>
    </citation>
    <scope>NUCLEOTIDE SEQUENCE [LARGE SCALE GENOMIC DNA]</scope>
    <source>
        <strain evidence="1 2">ATCC 38327</strain>
    </source>
</reference>
<reference evidence="2" key="2">
    <citation type="submission" date="2009-11" db="EMBL/GenBank/DDBJ databases">
        <title>The Genome Sequence of Allomyces macrogynus strain ATCC 38327.</title>
        <authorList>
            <consortium name="The Broad Institute Genome Sequencing Platform"/>
            <person name="Russ C."/>
            <person name="Cuomo C."/>
            <person name="Shea T."/>
            <person name="Young S.K."/>
            <person name="Zeng Q."/>
            <person name="Koehrsen M."/>
            <person name="Haas B."/>
            <person name="Borodovsky M."/>
            <person name="Guigo R."/>
            <person name="Alvarado L."/>
            <person name="Berlin A."/>
            <person name="Borenstein D."/>
            <person name="Chen Z."/>
            <person name="Engels R."/>
            <person name="Freedman E."/>
            <person name="Gellesch M."/>
            <person name="Goldberg J."/>
            <person name="Griggs A."/>
            <person name="Gujja S."/>
            <person name="Heiman D."/>
            <person name="Hepburn T."/>
            <person name="Howarth C."/>
            <person name="Jen D."/>
            <person name="Larson L."/>
            <person name="Lewis B."/>
            <person name="Mehta T."/>
            <person name="Park D."/>
            <person name="Pearson M."/>
            <person name="Roberts A."/>
            <person name="Saif S."/>
            <person name="Shenoy N."/>
            <person name="Sisk P."/>
            <person name="Stolte C."/>
            <person name="Sykes S."/>
            <person name="Walk T."/>
            <person name="White J."/>
            <person name="Yandava C."/>
            <person name="Burger G."/>
            <person name="Gray M.W."/>
            <person name="Holland P.W.H."/>
            <person name="King N."/>
            <person name="Lang F.B.F."/>
            <person name="Roger A.J."/>
            <person name="Ruiz-Trillo I."/>
            <person name="Lander E."/>
            <person name="Nusbaum C."/>
        </authorList>
    </citation>
    <scope>NUCLEOTIDE SEQUENCE [LARGE SCALE GENOMIC DNA]</scope>
    <source>
        <strain evidence="2">ATCC 38327</strain>
    </source>
</reference>
<dbReference type="AlphaFoldDB" id="A0A0L0T968"/>
<name>A0A0L0T968_ALLM3</name>
<organism evidence="1 2">
    <name type="scientific">Allomyces macrogynus (strain ATCC 38327)</name>
    <name type="common">Allomyces javanicus var. macrogynus</name>
    <dbReference type="NCBI Taxonomy" id="578462"/>
    <lineage>
        <taxon>Eukaryota</taxon>
        <taxon>Fungi</taxon>
        <taxon>Fungi incertae sedis</taxon>
        <taxon>Blastocladiomycota</taxon>
        <taxon>Blastocladiomycetes</taxon>
        <taxon>Blastocladiales</taxon>
        <taxon>Blastocladiaceae</taxon>
        <taxon>Allomyces</taxon>
    </lineage>
</organism>
<evidence type="ECO:0000313" key="2">
    <source>
        <dbReference type="Proteomes" id="UP000054350"/>
    </source>
</evidence>
<protein>
    <submittedName>
        <fullName evidence="1">Uncharacterized protein</fullName>
    </submittedName>
</protein>
<accession>A0A0L0T968</accession>
<evidence type="ECO:0000313" key="1">
    <source>
        <dbReference type="EMBL" id="KNE71297.1"/>
    </source>
</evidence>
<dbReference type="VEuPathDB" id="FungiDB:AMAG_15538"/>
<keyword evidence="2" id="KW-1185">Reference proteome</keyword>
<gene>
    <name evidence="1" type="ORF">AMAG_15538</name>
</gene>
<dbReference type="EMBL" id="GG745371">
    <property type="protein sequence ID" value="KNE71297.1"/>
    <property type="molecule type" value="Genomic_DNA"/>
</dbReference>
<dbReference type="Proteomes" id="UP000054350">
    <property type="component" value="Unassembled WGS sequence"/>
</dbReference>
<sequence length="113" mass="12593">MQALAARTRQSSSSARLDKKALQNAVTAALRKHDSGLVAAPADLALLHAEIAAKYAAFTDVLRTSKAARKRNPQVLAKQTEACAMTRRNWVRLEEVDDEYDVEEERIDAWEVE</sequence>
<proteinExistence type="predicted"/>